<dbReference type="InterPro" id="IPR008183">
    <property type="entry name" value="Aldose_1/G6P_1-epimerase"/>
</dbReference>
<dbReference type="PANTHER" id="PTHR10091">
    <property type="entry name" value="ALDOSE-1-EPIMERASE"/>
    <property type="match status" value="1"/>
</dbReference>
<evidence type="ECO:0000256" key="3">
    <source>
        <dbReference type="ARBA" id="ARBA00033373"/>
    </source>
</evidence>
<evidence type="ECO:0000313" key="4">
    <source>
        <dbReference type="EMBL" id="MBO1306014.1"/>
    </source>
</evidence>
<sequence length="320" mass="36839">MESYQIENDQVLIEFLDYGGIITKMINKKTGQNYVLAYENKSDYQANPYFFGATIGRNAGRTFPPFYKNVRGQKIELDRNEGNVHLHGGKNGFHQVQWQVEQVTEDSYQLTYEDLGSPYEPMKIVLAYRLVDNNFYMYMKGQANKPTICNLTNHSYFNLGTETTVEQHLLQTAPATIQLIDEQFVPTKHYSAMDTPEYAPFDFSREKEIQAALNLNTSLSKICADGIDLAYCFTEAAEKIAKIQLTDPQRENKLTIYSDQEACILYTLNKLSDKVKLENGFMVEKYGGVTFEMQRRPNYVHTDADYLVTDYEACTIYEID</sequence>
<organism evidence="4 5">
    <name type="scientific">Candidatus Enterococcus moelleringii</name>
    <dbReference type="NCBI Taxonomy" id="2815325"/>
    <lineage>
        <taxon>Bacteria</taxon>
        <taxon>Bacillati</taxon>
        <taxon>Bacillota</taxon>
        <taxon>Bacilli</taxon>
        <taxon>Lactobacillales</taxon>
        <taxon>Enterococcaceae</taxon>
        <taxon>Enterococcus</taxon>
    </lineage>
</organism>
<accession>A0ABS3L8P6</accession>
<dbReference type="Gene3D" id="2.70.98.10">
    <property type="match status" value="1"/>
</dbReference>
<dbReference type="PANTHER" id="PTHR10091:SF0">
    <property type="entry name" value="GALACTOSE MUTAROTASE"/>
    <property type="match status" value="1"/>
</dbReference>
<dbReference type="SUPFAM" id="SSF74650">
    <property type="entry name" value="Galactose mutarotase-like"/>
    <property type="match status" value="1"/>
</dbReference>
<evidence type="ECO:0000313" key="5">
    <source>
        <dbReference type="Proteomes" id="UP000664601"/>
    </source>
</evidence>
<dbReference type="EMBL" id="JAFREM010000012">
    <property type="protein sequence ID" value="MBO1306014.1"/>
    <property type="molecule type" value="Genomic_DNA"/>
</dbReference>
<evidence type="ECO:0000256" key="2">
    <source>
        <dbReference type="ARBA" id="ARBA00032300"/>
    </source>
</evidence>
<keyword evidence="5" id="KW-1185">Reference proteome</keyword>
<evidence type="ECO:0000256" key="1">
    <source>
        <dbReference type="ARBA" id="ARBA00014165"/>
    </source>
</evidence>
<proteinExistence type="predicted"/>
<name>A0ABS3L8P6_9ENTE</name>
<dbReference type="InterPro" id="IPR018052">
    <property type="entry name" value="Ald1_epimerase_CS"/>
</dbReference>
<reference evidence="4 5" key="1">
    <citation type="submission" date="2021-03" db="EMBL/GenBank/DDBJ databases">
        <title>Enterococcal diversity collection.</title>
        <authorList>
            <person name="Gilmore M.S."/>
            <person name="Schwartzman J."/>
            <person name="Van Tyne D."/>
            <person name="Martin M."/>
            <person name="Earl A.M."/>
            <person name="Manson A.L."/>
            <person name="Straub T."/>
            <person name="Salamzade R."/>
            <person name="Saavedra J."/>
            <person name="Lebreton F."/>
            <person name="Prichula J."/>
            <person name="Schaufler K."/>
            <person name="Gaca A."/>
            <person name="Sgardioli B."/>
            <person name="Wagenaar J."/>
            <person name="Strong T."/>
        </authorList>
    </citation>
    <scope>NUCLEOTIDE SEQUENCE [LARGE SCALE GENOMIC DNA]</scope>
    <source>
        <strain evidence="4 5">669A</strain>
    </source>
</reference>
<dbReference type="Pfam" id="PF01263">
    <property type="entry name" value="Aldose_epim"/>
    <property type="match status" value="1"/>
</dbReference>
<dbReference type="PROSITE" id="PS00545">
    <property type="entry name" value="ALDOSE_1_EPIMERASE"/>
    <property type="match status" value="1"/>
</dbReference>
<protein>
    <recommendedName>
        <fullName evidence="1">Aldose 1-epimerase</fullName>
    </recommendedName>
    <alternativeName>
        <fullName evidence="3">Galactose mutarotase</fullName>
    </alternativeName>
    <alternativeName>
        <fullName evidence="2">Type-1 mutarotase</fullName>
    </alternativeName>
</protein>
<dbReference type="InterPro" id="IPR014718">
    <property type="entry name" value="GH-type_carb-bd"/>
</dbReference>
<gene>
    <name evidence="4" type="ORF">JZO70_07570</name>
</gene>
<comment type="caution">
    <text evidence="4">The sequence shown here is derived from an EMBL/GenBank/DDBJ whole genome shotgun (WGS) entry which is preliminary data.</text>
</comment>
<dbReference type="InterPro" id="IPR011013">
    <property type="entry name" value="Gal_mutarotase_sf_dom"/>
</dbReference>
<dbReference type="RefSeq" id="WP_207672944.1">
    <property type="nucleotide sequence ID" value="NZ_JAFREM010000012.1"/>
</dbReference>
<dbReference type="Proteomes" id="UP000664601">
    <property type="component" value="Unassembled WGS sequence"/>
</dbReference>